<protein>
    <submittedName>
        <fullName evidence="7">FAD-binding protein</fullName>
    </submittedName>
</protein>
<keyword evidence="8" id="KW-1185">Reference proteome</keyword>
<evidence type="ECO:0000256" key="4">
    <source>
        <dbReference type="ARBA" id="ARBA00023002"/>
    </source>
</evidence>
<dbReference type="InterPro" id="IPR050315">
    <property type="entry name" value="FAD-oxidoreductase_2"/>
</dbReference>
<evidence type="ECO:0000313" key="7">
    <source>
        <dbReference type="EMBL" id="MBD0421343.1"/>
    </source>
</evidence>
<dbReference type="Gene3D" id="3.50.50.60">
    <property type="entry name" value="FAD/NAD(P)-binding domain"/>
    <property type="match status" value="1"/>
</dbReference>
<sequence length="197" mass="20089">MDHPGRLVVSTSGKDVLHVASPVATAWSTGRAVAAELDRGLHPRYARGVDGPVGTPADLARACGIDPDGLEQTLRRFNADARTGVDTEFGRGASEQDRHLGDPSNTPNPCRAPVEKAPFYPVPVHAGVLGTAGGLRTDLDGRVLDGSGAPIDGLYVAGNCSATVFHDAYPGAGATLGSAITRGFAVGAHLAAVTAFA</sequence>
<dbReference type="Proteomes" id="UP000621210">
    <property type="component" value="Unassembled WGS sequence"/>
</dbReference>
<evidence type="ECO:0000259" key="6">
    <source>
        <dbReference type="Pfam" id="PF00890"/>
    </source>
</evidence>
<feature type="domain" description="FAD-dependent oxidoreductase 2 FAD-binding" evidence="6">
    <location>
        <begin position="51"/>
        <end position="176"/>
    </location>
</feature>
<comment type="caution">
    <text evidence="7">The sequence shown here is derived from an EMBL/GenBank/DDBJ whole genome shotgun (WGS) entry which is preliminary data.</text>
</comment>
<organism evidence="7 8">
    <name type="scientific">Streptomyces griseicoloratus</name>
    <dbReference type="NCBI Taxonomy" id="2752516"/>
    <lineage>
        <taxon>Bacteria</taxon>
        <taxon>Bacillati</taxon>
        <taxon>Actinomycetota</taxon>
        <taxon>Actinomycetes</taxon>
        <taxon>Kitasatosporales</taxon>
        <taxon>Streptomycetaceae</taxon>
        <taxon>Streptomyces</taxon>
    </lineage>
</organism>
<dbReference type="PANTHER" id="PTHR43400">
    <property type="entry name" value="FUMARATE REDUCTASE"/>
    <property type="match status" value="1"/>
</dbReference>
<evidence type="ECO:0000256" key="2">
    <source>
        <dbReference type="ARBA" id="ARBA00022630"/>
    </source>
</evidence>
<evidence type="ECO:0000256" key="5">
    <source>
        <dbReference type="SAM" id="MobiDB-lite"/>
    </source>
</evidence>
<keyword evidence="2" id="KW-0285">Flavoprotein</keyword>
<accession>A0A926QRD9</accession>
<dbReference type="AlphaFoldDB" id="A0A926QRD9"/>
<dbReference type="InterPro" id="IPR003953">
    <property type="entry name" value="FAD-dep_OxRdtase_2_FAD-bd"/>
</dbReference>
<feature type="region of interest" description="Disordered" evidence="5">
    <location>
        <begin position="85"/>
        <end position="107"/>
    </location>
</feature>
<dbReference type="PANTHER" id="PTHR43400:SF10">
    <property type="entry name" value="3-OXOSTEROID 1-DEHYDROGENASE"/>
    <property type="match status" value="1"/>
</dbReference>
<dbReference type="EMBL" id="JACVQF010000199">
    <property type="protein sequence ID" value="MBD0421343.1"/>
    <property type="molecule type" value="Genomic_DNA"/>
</dbReference>
<dbReference type="GO" id="GO:0008202">
    <property type="term" value="P:steroid metabolic process"/>
    <property type="evidence" value="ECO:0007669"/>
    <property type="project" value="UniProtKB-ARBA"/>
</dbReference>
<dbReference type="SUPFAM" id="SSF51905">
    <property type="entry name" value="FAD/NAD(P)-binding domain"/>
    <property type="match status" value="1"/>
</dbReference>
<dbReference type="Gene3D" id="3.90.700.10">
    <property type="entry name" value="Succinate dehydrogenase/fumarate reductase flavoprotein, catalytic domain"/>
    <property type="match status" value="1"/>
</dbReference>
<keyword evidence="4" id="KW-0560">Oxidoreductase</keyword>
<comment type="cofactor">
    <cofactor evidence="1">
        <name>FAD</name>
        <dbReference type="ChEBI" id="CHEBI:57692"/>
    </cofactor>
</comment>
<dbReference type="InterPro" id="IPR036188">
    <property type="entry name" value="FAD/NAD-bd_sf"/>
</dbReference>
<keyword evidence="3" id="KW-0274">FAD</keyword>
<dbReference type="InterPro" id="IPR027477">
    <property type="entry name" value="Succ_DH/fumarate_Rdtase_cat_sf"/>
</dbReference>
<gene>
    <name evidence="7" type="ORF">H0H10_19670</name>
</gene>
<feature type="compositionally biased region" description="Basic and acidic residues" evidence="5">
    <location>
        <begin position="85"/>
        <end position="101"/>
    </location>
</feature>
<dbReference type="Pfam" id="PF00890">
    <property type="entry name" value="FAD_binding_2"/>
    <property type="match status" value="1"/>
</dbReference>
<reference evidence="7" key="1">
    <citation type="submission" date="2020-09" db="EMBL/GenBank/DDBJ databases">
        <title>Streptomyces grisecoloratus sp. nov., isolated from cotton soil.</title>
        <authorList>
            <person name="Xing L."/>
        </authorList>
    </citation>
    <scope>NUCLEOTIDE SEQUENCE</scope>
    <source>
        <strain evidence="7">TRM S81-3</strain>
    </source>
</reference>
<proteinExistence type="predicted"/>
<dbReference type="SUPFAM" id="SSF56425">
    <property type="entry name" value="Succinate dehydrogenase/fumarate reductase flavoprotein, catalytic domain"/>
    <property type="match status" value="1"/>
</dbReference>
<evidence type="ECO:0000256" key="1">
    <source>
        <dbReference type="ARBA" id="ARBA00001974"/>
    </source>
</evidence>
<name>A0A926QRD9_9ACTN</name>
<evidence type="ECO:0000313" key="8">
    <source>
        <dbReference type="Proteomes" id="UP000621210"/>
    </source>
</evidence>
<evidence type="ECO:0000256" key="3">
    <source>
        <dbReference type="ARBA" id="ARBA00022827"/>
    </source>
</evidence>
<reference evidence="7" key="2">
    <citation type="submission" date="2020-09" db="EMBL/GenBank/DDBJ databases">
        <authorList>
            <person name="Luo X."/>
        </authorList>
    </citation>
    <scope>NUCLEOTIDE SEQUENCE</scope>
    <source>
        <strain evidence="7">TRM S81-3</strain>
    </source>
</reference>
<dbReference type="GO" id="GO:0033765">
    <property type="term" value="F:steroid dehydrogenase activity, acting on the CH-CH group of donors"/>
    <property type="evidence" value="ECO:0007669"/>
    <property type="project" value="UniProtKB-ARBA"/>
</dbReference>